<evidence type="ECO:0000313" key="2">
    <source>
        <dbReference type="EMBL" id="GBE86740.1"/>
    </source>
</evidence>
<proteinExistence type="predicted"/>
<dbReference type="Proteomes" id="UP000287166">
    <property type="component" value="Unassembled WGS sequence"/>
</dbReference>
<protein>
    <submittedName>
        <fullName evidence="2">Uncharacterized protein</fullName>
    </submittedName>
</protein>
<dbReference type="STRING" id="139825.A0A401GX29"/>
<dbReference type="OrthoDB" id="2755983at2759"/>
<feature type="region of interest" description="Disordered" evidence="1">
    <location>
        <begin position="117"/>
        <end position="204"/>
    </location>
</feature>
<gene>
    <name evidence="2" type="ORF">SCP_0906210</name>
</gene>
<reference evidence="2 3" key="1">
    <citation type="journal article" date="2018" name="Sci. Rep.">
        <title>Genome sequence of the cauliflower mushroom Sparassis crispa (Hanabiratake) and its association with beneficial usage.</title>
        <authorList>
            <person name="Kiyama R."/>
            <person name="Furutani Y."/>
            <person name="Kawaguchi K."/>
            <person name="Nakanishi T."/>
        </authorList>
    </citation>
    <scope>NUCLEOTIDE SEQUENCE [LARGE SCALE GENOMIC DNA]</scope>
</reference>
<dbReference type="InParanoid" id="A0A401GX29"/>
<sequence>MRRQCAVPPDGYDSPLGKKRGELRRLIAEGLRRVTGVPHAEMFWTAREFYRFVAVRHSVLLDGWPDDVLFANLSTVRGGIRTLDRLLDLWNEGTLCFRRISDSEVLALNEASAAPGRYVERPRRTAGRPDIKKHRRRPITNPLGLPRAKEKRGPKSPEFVVDSDDEPGVTVETQPVQEERVRKRRKRKLREPKSKEFIESDMDT</sequence>
<dbReference type="RefSeq" id="XP_027617653.1">
    <property type="nucleotide sequence ID" value="XM_027761852.1"/>
</dbReference>
<accession>A0A401GX29</accession>
<dbReference type="AlphaFoldDB" id="A0A401GX29"/>
<keyword evidence="3" id="KW-1185">Reference proteome</keyword>
<comment type="caution">
    <text evidence="2">The sequence shown here is derived from an EMBL/GenBank/DDBJ whole genome shotgun (WGS) entry which is preliminary data.</text>
</comment>
<dbReference type="EMBL" id="BFAD01000009">
    <property type="protein sequence ID" value="GBE86740.1"/>
    <property type="molecule type" value="Genomic_DNA"/>
</dbReference>
<name>A0A401GX29_9APHY</name>
<organism evidence="2 3">
    <name type="scientific">Sparassis crispa</name>
    <dbReference type="NCBI Taxonomy" id="139825"/>
    <lineage>
        <taxon>Eukaryota</taxon>
        <taxon>Fungi</taxon>
        <taxon>Dikarya</taxon>
        <taxon>Basidiomycota</taxon>
        <taxon>Agaricomycotina</taxon>
        <taxon>Agaricomycetes</taxon>
        <taxon>Polyporales</taxon>
        <taxon>Sparassidaceae</taxon>
        <taxon>Sparassis</taxon>
    </lineage>
</organism>
<evidence type="ECO:0000313" key="3">
    <source>
        <dbReference type="Proteomes" id="UP000287166"/>
    </source>
</evidence>
<evidence type="ECO:0000256" key="1">
    <source>
        <dbReference type="SAM" id="MobiDB-lite"/>
    </source>
</evidence>
<feature type="compositionally biased region" description="Basic and acidic residues" evidence="1">
    <location>
        <begin position="118"/>
        <end position="130"/>
    </location>
</feature>
<dbReference type="GeneID" id="38783657"/>